<gene>
    <name evidence="2" type="ORF">ACFSE6_07660</name>
</gene>
<evidence type="ECO:0000313" key="3">
    <source>
        <dbReference type="Proteomes" id="UP001597277"/>
    </source>
</evidence>
<evidence type="ECO:0000313" key="2">
    <source>
        <dbReference type="EMBL" id="MFD1717705.1"/>
    </source>
</evidence>
<keyword evidence="1" id="KW-1133">Transmembrane helix</keyword>
<keyword evidence="1" id="KW-0812">Transmembrane</keyword>
<organism evidence="2 3">
    <name type="scientific">Georgenia deserti</name>
    <dbReference type="NCBI Taxonomy" id="2093781"/>
    <lineage>
        <taxon>Bacteria</taxon>
        <taxon>Bacillati</taxon>
        <taxon>Actinomycetota</taxon>
        <taxon>Actinomycetes</taxon>
        <taxon>Micrococcales</taxon>
        <taxon>Bogoriellaceae</taxon>
        <taxon>Georgenia</taxon>
    </lineage>
</organism>
<evidence type="ECO:0008006" key="4">
    <source>
        <dbReference type="Google" id="ProtNLM"/>
    </source>
</evidence>
<feature type="transmembrane region" description="Helical" evidence="1">
    <location>
        <begin position="75"/>
        <end position="93"/>
    </location>
</feature>
<feature type="transmembrane region" description="Helical" evidence="1">
    <location>
        <begin position="12"/>
        <end position="33"/>
    </location>
</feature>
<feature type="transmembrane region" description="Helical" evidence="1">
    <location>
        <begin position="191"/>
        <end position="211"/>
    </location>
</feature>
<proteinExistence type="predicted"/>
<keyword evidence="3" id="KW-1185">Reference proteome</keyword>
<name>A0ABW4L230_9MICO</name>
<protein>
    <recommendedName>
        <fullName evidence="4">DUF998 domain-containing protein</fullName>
    </recommendedName>
</protein>
<feature type="transmembrane region" description="Helical" evidence="1">
    <location>
        <begin position="151"/>
        <end position="171"/>
    </location>
</feature>
<keyword evidence="1" id="KW-0472">Membrane</keyword>
<feature type="transmembrane region" description="Helical" evidence="1">
    <location>
        <begin position="113"/>
        <end position="139"/>
    </location>
</feature>
<sequence>MPTGRERVRGIRVPVPVLVAVLVTAAAAVWASWTEAEYYSARSVPGSWQYPIQAALGLPYAVAGGLVLRRRPRDAVGWTLLAVGLTMQLARAETAQALGRGAAGGDSWADRPLGLPLTALAVATVLCAIGLIPVLTAGAARPGRVRLGRGAMLVLVTGALLLTASVVDTAIRGAGALELAGTPAARPAWMVWVPLVLYLAGAVTCWAVLVAAMRGSARRPVALVLLAGAVVLVTSALSGGLIRMLGLTLAPFLVMLARTRTPPRANG</sequence>
<feature type="transmembrane region" description="Helical" evidence="1">
    <location>
        <begin position="223"/>
        <end position="246"/>
    </location>
</feature>
<dbReference type="RefSeq" id="WP_388004521.1">
    <property type="nucleotide sequence ID" value="NZ_JBHUEE010000003.1"/>
</dbReference>
<dbReference type="Proteomes" id="UP001597277">
    <property type="component" value="Unassembled WGS sequence"/>
</dbReference>
<accession>A0ABW4L230</accession>
<evidence type="ECO:0000256" key="1">
    <source>
        <dbReference type="SAM" id="Phobius"/>
    </source>
</evidence>
<reference evidence="3" key="1">
    <citation type="journal article" date="2019" name="Int. J. Syst. Evol. Microbiol.">
        <title>The Global Catalogue of Microorganisms (GCM) 10K type strain sequencing project: providing services to taxonomists for standard genome sequencing and annotation.</title>
        <authorList>
            <consortium name="The Broad Institute Genomics Platform"/>
            <consortium name="The Broad Institute Genome Sequencing Center for Infectious Disease"/>
            <person name="Wu L."/>
            <person name="Ma J."/>
        </authorList>
    </citation>
    <scope>NUCLEOTIDE SEQUENCE [LARGE SCALE GENOMIC DNA]</scope>
    <source>
        <strain evidence="3">JCM 17130</strain>
    </source>
</reference>
<dbReference type="EMBL" id="JBHUEE010000003">
    <property type="protein sequence ID" value="MFD1717705.1"/>
    <property type="molecule type" value="Genomic_DNA"/>
</dbReference>
<feature type="transmembrane region" description="Helical" evidence="1">
    <location>
        <begin position="48"/>
        <end position="68"/>
    </location>
</feature>
<comment type="caution">
    <text evidence="2">The sequence shown here is derived from an EMBL/GenBank/DDBJ whole genome shotgun (WGS) entry which is preliminary data.</text>
</comment>